<proteinExistence type="inferred from homology"/>
<dbReference type="AlphaFoldDB" id="A0A2P4EZF3"/>
<dbReference type="PANTHER" id="PTHR35936">
    <property type="entry name" value="MEMBRANE-BOUND LYTIC MUREIN TRANSGLYCOSYLASE F"/>
    <property type="match status" value="1"/>
</dbReference>
<organism evidence="2 3">
    <name type="scientific">Halopseudomonas oceani</name>
    <dbReference type="NCBI Taxonomy" id="1708783"/>
    <lineage>
        <taxon>Bacteria</taxon>
        <taxon>Pseudomonadati</taxon>
        <taxon>Pseudomonadota</taxon>
        <taxon>Gammaproteobacteria</taxon>
        <taxon>Pseudomonadales</taxon>
        <taxon>Pseudomonadaceae</taxon>
        <taxon>Halopseudomonas</taxon>
    </lineage>
</organism>
<evidence type="ECO:0000313" key="2">
    <source>
        <dbReference type="EMBL" id="POB05841.1"/>
    </source>
</evidence>
<protein>
    <submittedName>
        <fullName evidence="2">ABC transporter substrate-binding protein</fullName>
    </submittedName>
</protein>
<dbReference type="Gene3D" id="3.40.190.10">
    <property type="entry name" value="Periplasmic binding protein-like II"/>
    <property type="match status" value="2"/>
</dbReference>
<name>A0A2P4EZF3_9GAMM</name>
<sequence>MSGTALQTSLTRDLGELVASTTARAVVFVAVPNNRIDEAFTQGRIDIICNTQPSWHSHPEQLSWSDVLYEDADVIATRSLSRSPASLSDLKGAMVGATLGYHYSETLTEAFASGQLTRHDVRDLNTRIKMLERGRLDATVEMRRPLQHYLLTKPANIQISDWEIERFDLRCATQRQPDDSRSLIDAIHQLLDQGQIAELIERYQ</sequence>
<comment type="caution">
    <text evidence="2">The sequence shown here is derived from an EMBL/GenBank/DDBJ whole genome shotgun (WGS) entry which is preliminary data.</text>
</comment>
<gene>
    <name evidence="2" type="ORF">C1949_03940</name>
</gene>
<evidence type="ECO:0000313" key="3">
    <source>
        <dbReference type="Proteomes" id="UP000243451"/>
    </source>
</evidence>
<reference evidence="2 3" key="1">
    <citation type="submission" date="2018-01" db="EMBL/GenBank/DDBJ databases">
        <title>Draft genome of the type strain Pseudomonas oceani DSM 100277 isolated from the deep water in Okinawa trough, northwestern Pacific Ocean.</title>
        <authorList>
            <person name="Gomila M."/>
            <person name="Mulet M."/>
            <person name="Garcia-Valdes E."/>
            <person name="Lalucat J."/>
        </authorList>
    </citation>
    <scope>NUCLEOTIDE SEQUENCE [LARGE SCALE GENOMIC DNA]</scope>
    <source>
        <strain evidence="2 3">DSM 100277</strain>
    </source>
</reference>
<comment type="similarity">
    <text evidence="1">Belongs to the bacterial solute-binding protein 3 family.</text>
</comment>
<evidence type="ECO:0000256" key="1">
    <source>
        <dbReference type="ARBA" id="ARBA00010333"/>
    </source>
</evidence>
<keyword evidence="3" id="KW-1185">Reference proteome</keyword>
<dbReference type="EMBL" id="PPSK01000002">
    <property type="protein sequence ID" value="POB05841.1"/>
    <property type="molecule type" value="Genomic_DNA"/>
</dbReference>
<dbReference type="PANTHER" id="PTHR35936:SF6">
    <property type="entry name" value="AMINO ACID ABC TRANSPORTER SUBSTRATE-BINDING PAAT FAMILY PROTEIN"/>
    <property type="match status" value="1"/>
</dbReference>
<dbReference type="Proteomes" id="UP000243451">
    <property type="component" value="Unassembled WGS sequence"/>
</dbReference>
<accession>A0A2P4EZF3</accession>
<dbReference type="SUPFAM" id="SSF53850">
    <property type="entry name" value="Periplasmic binding protein-like II"/>
    <property type="match status" value="1"/>
</dbReference>